<evidence type="ECO:0000256" key="1">
    <source>
        <dbReference type="ARBA" id="ARBA00006252"/>
    </source>
</evidence>
<gene>
    <name evidence="4" type="primary">azoR_1</name>
    <name evidence="4" type="ORF">TRIHO_07830</name>
</gene>
<accession>A0A132C135</accession>
<protein>
    <submittedName>
        <fullName evidence="4">FMN-dependent NADH-azoreductase</fullName>
    </submittedName>
</protein>
<dbReference type="Proteomes" id="UP000068382">
    <property type="component" value="Unassembled WGS sequence"/>
</dbReference>
<evidence type="ECO:0000313" key="4">
    <source>
        <dbReference type="EMBL" id="KUP94305.1"/>
    </source>
</evidence>
<comment type="caution">
    <text evidence="4">The sequence shown here is derived from an EMBL/GenBank/DDBJ whole genome shotgun (WGS) entry which is preliminary data.</text>
</comment>
<feature type="domain" description="Flavodoxin-like fold" evidence="3">
    <location>
        <begin position="17"/>
        <end position="190"/>
    </location>
</feature>
<dbReference type="SUPFAM" id="SSF52218">
    <property type="entry name" value="Flavoproteins"/>
    <property type="match status" value="1"/>
</dbReference>
<name>A0A132C135_9RHOB</name>
<dbReference type="InterPro" id="IPR029039">
    <property type="entry name" value="Flavoprotein-like_sf"/>
</dbReference>
<dbReference type="EMBL" id="LPUY01000020">
    <property type="protein sequence ID" value="KUP94305.1"/>
    <property type="molecule type" value="Genomic_DNA"/>
</dbReference>
<dbReference type="GO" id="GO:0005829">
    <property type="term" value="C:cytosol"/>
    <property type="evidence" value="ECO:0007669"/>
    <property type="project" value="TreeGrafter"/>
</dbReference>
<evidence type="ECO:0000313" key="5">
    <source>
        <dbReference type="Proteomes" id="UP000068382"/>
    </source>
</evidence>
<comment type="similarity">
    <text evidence="1">Belongs to the NAD(P)H dehydrogenase (quinone) family.</text>
</comment>
<evidence type="ECO:0000256" key="2">
    <source>
        <dbReference type="ARBA" id="ARBA00023002"/>
    </source>
</evidence>
<proteinExistence type="inferred from homology"/>
<sequence>MTTVTFIRLELRMSTRKIILLNGHPGRTSLNKTLAETYRAAAEKAGHEVRFHDLAEMSFDMDFGEGGFGDPKPLEPDLEALVRDLEWAEHVVLTTPIWWGAIPAKLKGAFDRALLPGRTFNTRKLSALGLPEPMLTGKTARVLLTSDTPPVFLRLFYSNAIKKILARQILGFVGIKPTRFTSFAPASHPESSRVGEWCEKVRALGARAA</sequence>
<keyword evidence="2" id="KW-0560">Oxidoreductase</keyword>
<dbReference type="PANTHER" id="PTHR10204:SF34">
    <property type="entry name" value="NAD(P)H DEHYDROGENASE [QUINONE] 1 ISOFORM 1"/>
    <property type="match status" value="1"/>
</dbReference>
<dbReference type="InterPro" id="IPR003680">
    <property type="entry name" value="Flavodoxin_fold"/>
</dbReference>
<dbReference type="Gene3D" id="3.40.50.360">
    <property type="match status" value="1"/>
</dbReference>
<reference evidence="4 5" key="1">
    <citation type="submission" date="2015-12" db="EMBL/GenBank/DDBJ databases">
        <title>Genome sequence of the marine Rhodobacteraceae strain O3.65, Candidatus Tritonibacter horizontis.</title>
        <authorList>
            <person name="Poehlein A."/>
            <person name="Giebel H.A."/>
            <person name="Voget S."/>
            <person name="Brinkhoff T."/>
        </authorList>
    </citation>
    <scope>NUCLEOTIDE SEQUENCE [LARGE SCALE GENOMIC DNA]</scope>
    <source>
        <strain evidence="4 5">O3.65</strain>
    </source>
</reference>
<dbReference type="PANTHER" id="PTHR10204">
    <property type="entry name" value="NAD P H OXIDOREDUCTASE-RELATED"/>
    <property type="match status" value="1"/>
</dbReference>
<dbReference type="AlphaFoldDB" id="A0A132C135"/>
<dbReference type="Pfam" id="PF02525">
    <property type="entry name" value="Flavodoxin_2"/>
    <property type="match status" value="1"/>
</dbReference>
<organism evidence="4 5">
    <name type="scientific">Tritonibacter horizontis</name>
    <dbReference type="NCBI Taxonomy" id="1768241"/>
    <lineage>
        <taxon>Bacteria</taxon>
        <taxon>Pseudomonadati</taxon>
        <taxon>Pseudomonadota</taxon>
        <taxon>Alphaproteobacteria</taxon>
        <taxon>Rhodobacterales</taxon>
        <taxon>Paracoccaceae</taxon>
        <taxon>Tritonibacter</taxon>
    </lineage>
</organism>
<dbReference type="InterPro" id="IPR051545">
    <property type="entry name" value="NAD(P)H_dehydrogenase_qn"/>
</dbReference>
<evidence type="ECO:0000259" key="3">
    <source>
        <dbReference type="Pfam" id="PF02525"/>
    </source>
</evidence>
<keyword evidence="5" id="KW-1185">Reference proteome</keyword>
<dbReference type="GO" id="GO:0003955">
    <property type="term" value="F:NAD(P)H dehydrogenase (quinone) activity"/>
    <property type="evidence" value="ECO:0007669"/>
    <property type="project" value="TreeGrafter"/>
</dbReference>
<dbReference type="PATRIC" id="fig|1768241.3.peg.808"/>